<name>A0AAV2HYC0_LYMST</name>
<keyword evidence="3" id="KW-1185">Reference proteome</keyword>
<evidence type="ECO:0000313" key="2">
    <source>
        <dbReference type="EMBL" id="CAL1538619.1"/>
    </source>
</evidence>
<accession>A0AAV2HYC0</accession>
<proteinExistence type="predicted"/>
<dbReference type="PANTHER" id="PTHR14817">
    <property type="entry name" value="COILED-COIL DOMAIN-CONTAINING PROTEIN 15"/>
    <property type="match status" value="1"/>
</dbReference>
<evidence type="ECO:0000256" key="1">
    <source>
        <dbReference type="SAM" id="Coils"/>
    </source>
</evidence>
<protein>
    <recommendedName>
        <fullName evidence="4">Coiled-coil domain-containing protein 15</fullName>
    </recommendedName>
</protein>
<feature type="coiled-coil region" evidence="1">
    <location>
        <begin position="350"/>
        <end position="380"/>
    </location>
</feature>
<dbReference type="GO" id="GO:0005813">
    <property type="term" value="C:centrosome"/>
    <property type="evidence" value="ECO:0007669"/>
    <property type="project" value="TreeGrafter"/>
</dbReference>
<gene>
    <name evidence="2" type="ORF">GSLYS_00012440001</name>
</gene>
<dbReference type="InterPro" id="IPR037693">
    <property type="entry name" value="CCDC15"/>
</dbReference>
<dbReference type="AlphaFoldDB" id="A0AAV2HYC0"/>
<keyword evidence="1" id="KW-0175">Coiled coil</keyword>
<sequence>MATKQPRYRSSAFKTHKAKQNMHSVISSDVMGNRNVEIVPVGAWVEPADSDLQPSAVLAAQYEEEKLSRLKEEKENRLRNFQQEVKKRLCVANRLRRQQQIQEAEQAFDLERKVVQQSCLTADSSRRDTSIQRQDLDAAISKRLLERYGEDVTSWDRKITHNLKRQTEESHQVTDKARQQLISKKITHQSDDQQDPSISRKVKYDDLLVTVKKHKLQWYGHVTRKQGLAKEILLGTTRGGRRRGSQRKRKRWEDNIKDVEEENYCEDNSNEADTKQGRVCFTDIKSVVQRRRKGSGDGNSGRPSSARLNAILNNDVECGILARQRKQQAALSRRIFMDREREAVRENIRREKHRKKIISLKKEKEEYRQELEELAHLKSGEITDNTERDTAEEIKLREELEELHIHEMVERRKEELRRAREMERYLDALKHSLLEKVKRQNLQLPALCACGDTVWDTHPDTCANNCFFYKNQRAYARALQSLLTSAEVK</sequence>
<dbReference type="EMBL" id="CAXITT010000307">
    <property type="protein sequence ID" value="CAL1538619.1"/>
    <property type="molecule type" value="Genomic_DNA"/>
</dbReference>
<organism evidence="2 3">
    <name type="scientific">Lymnaea stagnalis</name>
    <name type="common">Great pond snail</name>
    <name type="synonym">Helix stagnalis</name>
    <dbReference type="NCBI Taxonomy" id="6523"/>
    <lineage>
        <taxon>Eukaryota</taxon>
        <taxon>Metazoa</taxon>
        <taxon>Spiralia</taxon>
        <taxon>Lophotrochozoa</taxon>
        <taxon>Mollusca</taxon>
        <taxon>Gastropoda</taxon>
        <taxon>Heterobranchia</taxon>
        <taxon>Euthyneura</taxon>
        <taxon>Panpulmonata</taxon>
        <taxon>Hygrophila</taxon>
        <taxon>Lymnaeoidea</taxon>
        <taxon>Lymnaeidae</taxon>
        <taxon>Lymnaea</taxon>
    </lineage>
</organism>
<dbReference type="PANTHER" id="PTHR14817:SF2">
    <property type="entry name" value="COILED-COIL DOMAIN-CONTAINING PROTEIN 15"/>
    <property type="match status" value="1"/>
</dbReference>
<reference evidence="2 3" key="1">
    <citation type="submission" date="2024-04" db="EMBL/GenBank/DDBJ databases">
        <authorList>
            <consortium name="Genoscope - CEA"/>
            <person name="William W."/>
        </authorList>
    </citation>
    <scope>NUCLEOTIDE SEQUENCE [LARGE SCALE GENOMIC DNA]</scope>
</reference>
<evidence type="ECO:0000313" key="3">
    <source>
        <dbReference type="Proteomes" id="UP001497497"/>
    </source>
</evidence>
<comment type="caution">
    <text evidence="2">The sequence shown here is derived from an EMBL/GenBank/DDBJ whole genome shotgun (WGS) entry which is preliminary data.</text>
</comment>
<evidence type="ECO:0008006" key="4">
    <source>
        <dbReference type="Google" id="ProtNLM"/>
    </source>
</evidence>
<dbReference type="Proteomes" id="UP001497497">
    <property type="component" value="Unassembled WGS sequence"/>
</dbReference>